<dbReference type="Proteomes" id="UP000028582">
    <property type="component" value="Unassembled WGS sequence"/>
</dbReference>
<proteinExistence type="predicted"/>
<organism evidence="1 2">
    <name type="scientific">Phytophthora nicotianae P1976</name>
    <dbReference type="NCBI Taxonomy" id="1317066"/>
    <lineage>
        <taxon>Eukaryota</taxon>
        <taxon>Sar</taxon>
        <taxon>Stramenopiles</taxon>
        <taxon>Oomycota</taxon>
        <taxon>Peronosporomycetes</taxon>
        <taxon>Peronosporales</taxon>
        <taxon>Peronosporaceae</taxon>
        <taxon>Phytophthora</taxon>
    </lineage>
</organism>
<dbReference type="AlphaFoldDB" id="A0A081AZY5"/>
<gene>
    <name evidence="1" type="ORF">F444_01653</name>
</gene>
<protein>
    <submittedName>
        <fullName evidence="1">Uncharacterized protein</fullName>
    </submittedName>
</protein>
<dbReference type="EMBL" id="ANJA01000308">
    <property type="protein sequence ID" value="ETO84446.1"/>
    <property type="molecule type" value="Genomic_DNA"/>
</dbReference>
<sequence length="78" mass="9498">MMIYPYQWMGLARVYCWKYEARMLALVRVLMSSPRRWGKSLQQILYCRQLRMVYLRVECRLTRLVSSFSVTQASYHPK</sequence>
<comment type="caution">
    <text evidence="1">The sequence shown here is derived from an EMBL/GenBank/DDBJ whole genome shotgun (WGS) entry which is preliminary data.</text>
</comment>
<accession>A0A081AZY5</accession>
<evidence type="ECO:0000313" key="2">
    <source>
        <dbReference type="Proteomes" id="UP000028582"/>
    </source>
</evidence>
<name>A0A081AZY5_PHYNI</name>
<reference evidence="1 2" key="1">
    <citation type="submission" date="2013-11" db="EMBL/GenBank/DDBJ databases">
        <title>The Genome Sequence of Phytophthora parasitica P1976.</title>
        <authorList>
            <consortium name="The Broad Institute Genomics Platform"/>
            <person name="Russ C."/>
            <person name="Tyler B."/>
            <person name="Panabieres F."/>
            <person name="Shan W."/>
            <person name="Tripathy S."/>
            <person name="Grunwald N."/>
            <person name="Machado M."/>
            <person name="Johnson C.S."/>
            <person name="Walker B."/>
            <person name="Young S."/>
            <person name="Zeng Q."/>
            <person name="Gargeya S."/>
            <person name="Fitzgerald M."/>
            <person name="Haas B."/>
            <person name="Abouelleil A."/>
            <person name="Allen A.W."/>
            <person name="Alvarado L."/>
            <person name="Arachchi H.M."/>
            <person name="Berlin A.M."/>
            <person name="Chapman S.B."/>
            <person name="Gainer-Dewar J."/>
            <person name="Goldberg J."/>
            <person name="Griggs A."/>
            <person name="Gujja S."/>
            <person name="Hansen M."/>
            <person name="Howarth C."/>
            <person name="Imamovic A."/>
            <person name="Ireland A."/>
            <person name="Larimer J."/>
            <person name="McCowan C."/>
            <person name="Murphy C."/>
            <person name="Pearson M."/>
            <person name="Poon T.W."/>
            <person name="Priest M."/>
            <person name="Roberts A."/>
            <person name="Saif S."/>
            <person name="Shea T."/>
            <person name="Sisk P."/>
            <person name="Sykes S."/>
            <person name="Wortman J."/>
            <person name="Nusbaum C."/>
            <person name="Birren B."/>
        </authorList>
    </citation>
    <scope>NUCLEOTIDE SEQUENCE [LARGE SCALE GENOMIC DNA]</scope>
    <source>
        <strain evidence="1 2">P1976</strain>
    </source>
</reference>
<evidence type="ECO:0000313" key="1">
    <source>
        <dbReference type="EMBL" id="ETO84446.1"/>
    </source>
</evidence>